<accession>A0AAW2A990</accession>
<dbReference type="PANTHER" id="PTHR46599:SF3">
    <property type="entry name" value="PIGGYBAC TRANSPOSABLE ELEMENT-DERIVED PROTEIN 4"/>
    <property type="match status" value="1"/>
</dbReference>
<comment type="caution">
    <text evidence="3">The sequence shown here is derived from an EMBL/GenBank/DDBJ whole genome shotgun (WGS) entry which is preliminary data.</text>
</comment>
<feature type="compositionally biased region" description="Basic residues" evidence="1">
    <location>
        <begin position="104"/>
        <end position="116"/>
    </location>
</feature>
<feature type="domain" description="PiggyBac transposable element-derived protein" evidence="2">
    <location>
        <begin position="145"/>
        <end position="460"/>
    </location>
</feature>
<feature type="compositionally biased region" description="Low complexity" evidence="1">
    <location>
        <begin position="50"/>
        <end position="64"/>
    </location>
</feature>
<sequence>MLLHFRLSQDSRLPNKIWYLPPLINSSTPEPSCTAEIPRLVASRTWSSIDATNGDTTTTTGPSADTDENWNPEFSPEQRKRPWQSSSSASASSSPSESASATRGRGKGKARGRGNGRGRGSQSVPAVSPSTSQERWHNVEDDDTALQLFQLFFAMSVLQIIVQHTNAYGAKNQQEGGKPWNNILVEDLKSYLALIVYMGLVNVSAFTDYWRRSQIYSVPLPAEIMSCRKFITITNALYLSNPQDDEENEKDACRTFFYFHPNQNISIDERMVASKARSGLKQYMKNKSTKWGYKLFVLTDSLCDYTCEFFVYEGKSMPSPNGLSYESVMALVDEMMLGTGYKLYIDNFYTSPKLFRDRLFKKIWACGTISQRSMLWFREDELLFVEWKDTREVLMCSTFHKAYEGNTVQRRVKDNDGQWFMGGVDLSDALIGFYNVLHKTQKWYQTFFYHFVDIAVVNAFILHQHLARAIKEKPLTQKAFRETLVLELAGLESRKAAPQASNCRLCHQKTPVMCATCEVPLCFLPKRDCFNDWHKQSGKY</sequence>
<dbReference type="EMBL" id="JAWDJR010000009">
    <property type="protein sequence ID" value="KAK9969977.1"/>
    <property type="molecule type" value="Genomic_DNA"/>
</dbReference>
<feature type="compositionally biased region" description="Polar residues" evidence="1">
    <location>
        <begin position="121"/>
        <end position="133"/>
    </location>
</feature>
<evidence type="ECO:0000313" key="3">
    <source>
        <dbReference type="EMBL" id="KAK9969977.1"/>
    </source>
</evidence>
<keyword evidence="4" id="KW-1185">Reference proteome</keyword>
<evidence type="ECO:0000256" key="1">
    <source>
        <dbReference type="SAM" id="MobiDB-lite"/>
    </source>
</evidence>
<protein>
    <recommendedName>
        <fullName evidence="2">PiggyBac transposable element-derived protein domain-containing protein</fullName>
    </recommendedName>
</protein>
<gene>
    <name evidence="3" type="ORF">ABG768_028118</name>
</gene>
<feature type="compositionally biased region" description="Low complexity" evidence="1">
    <location>
        <begin position="85"/>
        <end position="103"/>
    </location>
</feature>
<feature type="region of interest" description="Disordered" evidence="1">
    <location>
        <begin position="48"/>
        <end position="137"/>
    </location>
</feature>
<dbReference type="InterPro" id="IPR029526">
    <property type="entry name" value="PGBD"/>
</dbReference>
<dbReference type="PANTHER" id="PTHR46599">
    <property type="entry name" value="PIGGYBAC TRANSPOSABLE ELEMENT-DERIVED PROTEIN 4"/>
    <property type="match status" value="1"/>
</dbReference>
<name>A0AAW2A990_CULAL</name>
<reference evidence="3 4" key="1">
    <citation type="submission" date="2024-05" db="EMBL/GenBank/DDBJ databases">
        <title>A high-quality chromosomal-level genome assembly of Topmouth culter (Culter alburnus).</title>
        <authorList>
            <person name="Zhao H."/>
        </authorList>
    </citation>
    <scope>NUCLEOTIDE SEQUENCE [LARGE SCALE GENOMIC DNA]</scope>
    <source>
        <strain evidence="3">CATC2023</strain>
        <tissue evidence="3">Muscle</tissue>
    </source>
</reference>
<dbReference type="Proteomes" id="UP001479290">
    <property type="component" value="Unassembled WGS sequence"/>
</dbReference>
<proteinExistence type="predicted"/>
<organism evidence="3 4">
    <name type="scientific">Culter alburnus</name>
    <name type="common">Topmouth culter</name>
    <dbReference type="NCBI Taxonomy" id="194366"/>
    <lineage>
        <taxon>Eukaryota</taxon>
        <taxon>Metazoa</taxon>
        <taxon>Chordata</taxon>
        <taxon>Craniata</taxon>
        <taxon>Vertebrata</taxon>
        <taxon>Euteleostomi</taxon>
        <taxon>Actinopterygii</taxon>
        <taxon>Neopterygii</taxon>
        <taxon>Teleostei</taxon>
        <taxon>Ostariophysi</taxon>
        <taxon>Cypriniformes</taxon>
        <taxon>Xenocyprididae</taxon>
        <taxon>Xenocypridinae</taxon>
        <taxon>Culter</taxon>
    </lineage>
</organism>
<dbReference type="Pfam" id="PF13843">
    <property type="entry name" value="DDE_Tnp_1_7"/>
    <property type="match status" value="1"/>
</dbReference>
<evidence type="ECO:0000313" key="4">
    <source>
        <dbReference type="Proteomes" id="UP001479290"/>
    </source>
</evidence>
<evidence type="ECO:0000259" key="2">
    <source>
        <dbReference type="Pfam" id="PF13843"/>
    </source>
</evidence>
<dbReference type="AlphaFoldDB" id="A0AAW2A990"/>